<evidence type="ECO:0000313" key="3">
    <source>
        <dbReference type="Proteomes" id="UP000708208"/>
    </source>
</evidence>
<evidence type="ECO:0000259" key="1">
    <source>
        <dbReference type="PROSITE" id="PS50191"/>
    </source>
</evidence>
<evidence type="ECO:0000313" key="2">
    <source>
        <dbReference type="EMBL" id="CAG7831206.1"/>
    </source>
</evidence>
<accession>A0A8J2LG27</accession>
<dbReference type="EMBL" id="CAJVCH010559391">
    <property type="protein sequence ID" value="CAG7831206.1"/>
    <property type="molecule type" value="Genomic_DNA"/>
</dbReference>
<dbReference type="InterPro" id="IPR001251">
    <property type="entry name" value="CRAL-TRIO_dom"/>
</dbReference>
<gene>
    <name evidence="2" type="ORF">AFUS01_LOCUS40960</name>
</gene>
<dbReference type="Pfam" id="PF00650">
    <property type="entry name" value="CRAL_TRIO"/>
    <property type="match status" value="1"/>
</dbReference>
<reference evidence="2" key="1">
    <citation type="submission" date="2021-06" db="EMBL/GenBank/DDBJ databases">
        <authorList>
            <person name="Hodson N. C."/>
            <person name="Mongue J. A."/>
            <person name="Jaron S. K."/>
        </authorList>
    </citation>
    <scope>NUCLEOTIDE SEQUENCE</scope>
</reference>
<feature type="domain" description="CRAL-TRIO" evidence="1">
    <location>
        <begin position="38"/>
        <end position="221"/>
    </location>
</feature>
<sequence>MDLKRFLDILVLAVLSFESISASLILFDSNWKDISANSTDSIENLKDFRYYVSGFDYDNRPVVIMDWGKWNIEWLIKQPDLKNLLKKNYENYINELASGDFTQKMSKYLSSGQNSSDEVVIIKNYDAFDIRHVYTSESFKLCMDLLKQMQKCFHKIEYGMVVNANAFTYQLLDMGKPLIGNILSKFDVYGTNPEKWIPRLSRKIPLDQLPHSLGGREDFQPLLEQSFLK</sequence>
<dbReference type="AlphaFoldDB" id="A0A8J2LG27"/>
<name>A0A8J2LG27_9HEXA</name>
<dbReference type="PANTHER" id="PTHR23324">
    <property type="entry name" value="SEC14 RELATED PROTEIN"/>
    <property type="match status" value="1"/>
</dbReference>
<protein>
    <recommendedName>
        <fullName evidence="1">CRAL-TRIO domain-containing protein</fullName>
    </recommendedName>
</protein>
<dbReference type="OrthoDB" id="75724at2759"/>
<dbReference type="PROSITE" id="PS50191">
    <property type="entry name" value="CRAL_TRIO"/>
    <property type="match status" value="1"/>
</dbReference>
<dbReference type="Proteomes" id="UP000708208">
    <property type="component" value="Unassembled WGS sequence"/>
</dbReference>
<proteinExistence type="predicted"/>
<dbReference type="GO" id="GO:0005737">
    <property type="term" value="C:cytoplasm"/>
    <property type="evidence" value="ECO:0007669"/>
    <property type="project" value="TreeGrafter"/>
</dbReference>
<dbReference type="InterPro" id="IPR051064">
    <property type="entry name" value="SEC14/CRAL-TRIO_domain"/>
</dbReference>
<comment type="caution">
    <text evidence="2">The sequence shown here is derived from an EMBL/GenBank/DDBJ whole genome shotgun (WGS) entry which is preliminary data.</text>
</comment>
<keyword evidence="3" id="KW-1185">Reference proteome</keyword>
<dbReference type="PANTHER" id="PTHR23324:SF83">
    <property type="entry name" value="SEC14-LIKE PROTEIN 2"/>
    <property type="match status" value="1"/>
</dbReference>
<organism evidence="2 3">
    <name type="scientific">Allacma fusca</name>
    <dbReference type="NCBI Taxonomy" id="39272"/>
    <lineage>
        <taxon>Eukaryota</taxon>
        <taxon>Metazoa</taxon>
        <taxon>Ecdysozoa</taxon>
        <taxon>Arthropoda</taxon>
        <taxon>Hexapoda</taxon>
        <taxon>Collembola</taxon>
        <taxon>Symphypleona</taxon>
        <taxon>Sminthuridae</taxon>
        <taxon>Allacma</taxon>
    </lineage>
</organism>